<dbReference type="SUPFAM" id="SSF109604">
    <property type="entry name" value="HD-domain/PDEase-like"/>
    <property type="match status" value="1"/>
</dbReference>
<sequence length="63" mass="7295">MKGHYITTSAMTATRCYRKGMDPEIALQELKNNRGTQFDPDIVDTFLEIADQMEVPDYENHLM</sequence>
<name>A0ABV4DFA6_9FIRM</name>
<proteinExistence type="predicted"/>
<gene>
    <name evidence="2" type="ORF">AALG99_03305</name>
</gene>
<accession>A0ABV4DFA6</accession>
<dbReference type="Gene3D" id="1.10.3210.10">
    <property type="entry name" value="Hypothetical protein af1432"/>
    <property type="match status" value="1"/>
</dbReference>
<keyword evidence="3" id="KW-1185">Reference proteome</keyword>
<dbReference type="PROSITE" id="PS51832">
    <property type="entry name" value="HD_GYP"/>
    <property type="match status" value="1"/>
</dbReference>
<comment type="caution">
    <text evidence="2">The sequence shown here is derived from an EMBL/GenBank/DDBJ whole genome shotgun (WGS) entry which is preliminary data.</text>
</comment>
<dbReference type="RefSeq" id="WP_235824627.1">
    <property type="nucleotide sequence ID" value="NZ_BAABXW010000002.1"/>
</dbReference>
<reference evidence="2 3" key="1">
    <citation type="submission" date="2024-03" db="EMBL/GenBank/DDBJ databases">
        <title>Mouse gut bacterial collection (mGBC) of GemPharmatech.</title>
        <authorList>
            <person name="He Y."/>
            <person name="Dong L."/>
            <person name="Wu D."/>
            <person name="Gao X."/>
            <person name="Lin Z."/>
        </authorList>
    </citation>
    <scope>NUCLEOTIDE SEQUENCE [LARGE SCALE GENOMIC DNA]</scope>
    <source>
        <strain evidence="2 3">32-10</strain>
    </source>
</reference>
<feature type="domain" description="HD-GYP" evidence="1">
    <location>
        <begin position="1"/>
        <end position="62"/>
    </location>
</feature>
<evidence type="ECO:0000313" key="2">
    <source>
        <dbReference type="EMBL" id="MEY8632565.1"/>
    </source>
</evidence>
<dbReference type="PANTHER" id="PTHR43155">
    <property type="entry name" value="CYCLIC DI-GMP PHOSPHODIESTERASE PA4108-RELATED"/>
    <property type="match status" value="1"/>
</dbReference>
<organism evidence="2 3">
    <name type="scientific">Anaerostipes hominis</name>
    <name type="common">ex Lee et al. 2021</name>
    <dbReference type="NCBI Taxonomy" id="2025494"/>
    <lineage>
        <taxon>Bacteria</taxon>
        <taxon>Bacillati</taxon>
        <taxon>Bacillota</taxon>
        <taxon>Clostridia</taxon>
        <taxon>Lachnospirales</taxon>
        <taxon>Lachnospiraceae</taxon>
        <taxon>Anaerostipes</taxon>
    </lineage>
</organism>
<dbReference type="Proteomes" id="UP001565219">
    <property type="component" value="Unassembled WGS sequence"/>
</dbReference>
<dbReference type="InterPro" id="IPR037522">
    <property type="entry name" value="HD_GYP_dom"/>
</dbReference>
<protein>
    <recommendedName>
        <fullName evidence="1">HD-GYP domain-containing protein</fullName>
    </recommendedName>
</protein>
<evidence type="ECO:0000259" key="1">
    <source>
        <dbReference type="PROSITE" id="PS51832"/>
    </source>
</evidence>
<evidence type="ECO:0000313" key="3">
    <source>
        <dbReference type="Proteomes" id="UP001565219"/>
    </source>
</evidence>
<dbReference type="EMBL" id="JBCLTR010000002">
    <property type="protein sequence ID" value="MEY8632565.1"/>
    <property type="molecule type" value="Genomic_DNA"/>
</dbReference>